<dbReference type="PANTHER" id="PTHR42951:SF22">
    <property type="entry name" value="METALLO BETA-LACTAMASE SUPERFAMILY LIPOPROTEIN"/>
    <property type="match status" value="1"/>
</dbReference>
<dbReference type="Gene3D" id="3.60.15.10">
    <property type="entry name" value="Ribonuclease Z/Hydroxyacylglutathione hydrolase-like"/>
    <property type="match status" value="1"/>
</dbReference>
<evidence type="ECO:0000313" key="3">
    <source>
        <dbReference type="Proteomes" id="UP000198575"/>
    </source>
</evidence>
<dbReference type="SMART" id="SM00849">
    <property type="entry name" value="Lactamase_B"/>
    <property type="match status" value="1"/>
</dbReference>
<gene>
    <name evidence="2" type="ORF">SAMN05216289_12315</name>
</gene>
<name>A0A1I4Z6U2_9GAMM</name>
<reference evidence="2 3" key="1">
    <citation type="submission" date="2016-10" db="EMBL/GenBank/DDBJ databases">
        <authorList>
            <person name="de Groot N.N."/>
        </authorList>
    </citation>
    <scope>NUCLEOTIDE SEQUENCE [LARGE SCALE GENOMIC DNA]</scope>
    <source>
        <strain evidence="2 3">CGMCC 1.7659</strain>
    </source>
</reference>
<dbReference type="RefSeq" id="WP_092409099.1">
    <property type="nucleotide sequence ID" value="NZ_FOVF01000023.1"/>
</dbReference>
<evidence type="ECO:0000259" key="1">
    <source>
        <dbReference type="SMART" id="SM00849"/>
    </source>
</evidence>
<accession>A0A1I4Z6U2</accession>
<feature type="domain" description="Metallo-beta-lactamase" evidence="1">
    <location>
        <begin position="19"/>
        <end position="224"/>
    </location>
</feature>
<dbReference type="AlphaFoldDB" id="A0A1I4Z6U2"/>
<dbReference type="InterPro" id="IPR001279">
    <property type="entry name" value="Metallo-B-lactamas"/>
</dbReference>
<dbReference type="CDD" id="cd07726">
    <property type="entry name" value="ST1585-like_MBL-fold"/>
    <property type="match status" value="1"/>
</dbReference>
<protein>
    <submittedName>
        <fullName evidence="2">Glyoxylase, beta-lactamase superfamily II</fullName>
    </submittedName>
</protein>
<evidence type="ECO:0000313" key="2">
    <source>
        <dbReference type="EMBL" id="SFN45897.1"/>
    </source>
</evidence>
<keyword evidence="3" id="KW-1185">Reference proteome</keyword>
<sequence length="310" mass="34536">MDFEHGITAIDTGFHRPRFDASHLIVEDGRAAFIDVGTNYSIPGLLAELETKGVRREDVDHVIVTHVHLDHAGGAGEIMRQLPNARLAVHPRGAPHMINPARLVASASSVYGAEEVQRTYGELVPVPAERVVEIRDETVIDLAGRPLRCLDTPGHARHHFSVWDARSQAFFPGDTFGLSYREFDTEKGAFILPTTTPVQFDPVALKGSIARMLLLRPQAMFLTHYSRVADVERLARDLFEQIDAMVAIAESMHGQPERHERIKEGLAALYVERALAHGCAMDEARIRELLASDIELNAQGLEIWLEHGRR</sequence>
<dbReference type="SUPFAM" id="SSF56281">
    <property type="entry name" value="Metallo-hydrolase/oxidoreductase"/>
    <property type="match status" value="1"/>
</dbReference>
<dbReference type="Pfam" id="PF00753">
    <property type="entry name" value="Lactamase_B"/>
    <property type="match status" value="1"/>
</dbReference>
<proteinExistence type="predicted"/>
<dbReference type="Proteomes" id="UP000198575">
    <property type="component" value="Unassembled WGS sequence"/>
</dbReference>
<dbReference type="InterPro" id="IPR050855">
    <property type="entry name" value="NDM-1-like"/>
</dbReference>
<dbReference type="OrthoDB" id="9802991at2"/>
<dbReference type="STRING" id="578942.SAMN05216289_12315"/>
<dbReference type="InterPro" id="IPR037482">
    <property type="entry name" value="ST1585_MBL-fold"/>
</dbReference>
<organism evidence="2 3">
    <name type="scientific">Dokdonella immobilis</name>
    <dbReference type="NCBI Taxonomy" id="578942"/>
    <lineage>
        <taxon>Bacteria</taxon>
        <taxon>Pseudomonadati</taxon>
        <taxon>Pseudomonadota</taxon>
        <taxon>Gammaproteobacteria</taxon>
        <taxon>Lysobacterales</taxon>
        <taxon>Rhodanobacteraceae</taxon>
        <taxon>Dokdonella</taxon>
    </lineage>
</organism>
<dbReference type="EMBL" id="FOVF01000023">
    <property type="protein sequence ID" value="SFN45897.1"/>
    <property type="molecule type" value="Genomic_DNA"/>
</dbReference>
<dbReference type="InterPro" id="IPR036866">
    <property type="entry name" value="RibonucZ/Hydroxyglut_hydro"/>
</dbReference>
<dbReference type="PANTHER" id="PTHR42951">
    <property type="entry name" value="METALLO-BETA-LACTAMASE DOMAIN-CONTAINING"/>
    <property type="match status" value="1"/>
</dbReference>